<dbReference type="InterPro" id="IPR036508">
    <property type="entry name" value="Chitin-bd_dom_sf"/>
</dbReference>
<feature type="domain" description="Chitin-binding type-2" evidence="2">
    <location>
        <begin position="27"/>
        <end position="90"/>
    </location>
</feature>
<feature type="signal peptide" evidence="1">
    <location>
        <begin position="1"/>
        <end position="19"/>
    </location>
</feature>
<evidence type="ECO:0000313" key="3">
    <source>
        <dbReference type="EnsemblMetazoa" id="MDOA009405-PA"/>
    </source>
</evidence>
<feature type="chain" id="PRO_5044560970" evidence="1">
    <location>
        <begin position="20"/>
        <end position="91"/>
    </location>
</feature>
<gene>
    <name evidence="3" type="primary">101893283</name>
    <name evidence="5" type="synonym">LOC101893283</name>
</gene>
<evidence type="ECO:0000256" key="1">
    <source>
        <dbReference type="SAM" id="SignalP"/>
    </source>
</evidence>
<dbReference type="VEuPathDB" id="VectorBase:MDOA009405"/>
<evidence type="ECO:0000259" key="2">
    <source>
        <dbReference type="PROSITE" id="PS50940"/>
    </source>
</evidence>
<protein>
    <submittedName>
        <fullName evidence="5">Uncharacterized protein LOC101893283</fullName>
    </submittedName>
</protein>
<dbReference type="InterPro" id="IPR002557">
    <property type="entry name" value="Chitin-bd_dom"/>
</dbReference>
<organism evidence="3">
    <name type="scientific">Musca domestica</name>
    <name type="common">House fly</name>
    <dbReference type="NCBI Taxonomy" id="7370"/>
    <lineage>
        <taxon>Eukaryota</taxon>
        <taxon>Metazoa</taxon>
        <taxon>Ecdysozoa</taxon>
        <taxon>Arthropoda</taxon>
        <taxon>Hexapoda</taxon>
        <taxon>Insecta</taxon>
        <taxon>Pterygota</taxon>
        <taxon>Neoptera</taxon>
        <taxon>Endopterygota</taxon>
        <taxon>Diptera</taxon>
        <taxon>Brachycera</taxon>
        <taxon>Muscomorpha</taxon>
        <taxon>Muscoidea</taxon>
        <taxon>Muscidae</taxon>
        <taxon>Musca</taxon>
    </lineage>
</organism>
<sequence length="91" mass="10296">MKFVICLTILACLGASTLACNPHENNKPTCSASNVNEPIRNFWDPTGYWICESADGNAEMVHCPEAQLFDSEQGDCVWWDEWEWVDPCPED</sequence>
<keyword evidence="4" id="KW-1185">Reference proteome</keyword>
<evidence type="ECO:0000313" key="4">
    <source>
        <dbReference type="Proteomes" id="UP001652621"/>
    </source>
</evidence>
<dbReference type="Proteomes" id="UP001652621">
    <property type="component" value="Unplaced"/>
</dbReference>
<dbReference type="PROSITE" id="PS50940">
    <property type="entry name" value="CHIT_BIND_II"/>
    <property type="match status" value="1"/>
</dbReference>
<dbReference type="RefSeq" id="XP_005190945.1">
    <property type="nucleotide sequence ID" value="XM_005190888.3"/>
</dbReference>
<name>A0A1I8MXF7_MUSDO</name>
<dbReference type="GO" id="GO:0008061">
    <property type="term" value="F:chitin binding"/>
    <property type="evidence" value="ECO:0007669"/>
    <property type="project" value="InterPro"/>
</dbReference>
<reference evidence="3" key="1">
    <citation type="submission" date="2020-05" db="UniProtKB">
        <authorList>
            <consortium name="EnsemblMetazoa"/>
        </authorList>
    </citation>
    <scope>IDENTIFICATION</scope>
    <source>
        <strain evidence="3">Aabys</strain>
    </source>
</reference>
<keyword evidence="1" id="KW-0732">Signal</keyword>
<dbReference type="KEGG" id="mde:101893283"/>
<accession>A0A1I8MXF7</accession>
<dbReference type="GeneID" id="101893283"/>
<dbReference type="EnsemblMetazoa" id="MDOA009405-RA">
    <property type="protein sequence ID" value="MDOA009405-PA"/>
    <property type="gene ID" value="MDOA009405"/>
</dbReference>
<evidence type="ECO:0000313" key="5">
    <source>
        <dbReference type="RefSeq" id="XP_005190945.1"/>
    </source>
</evidence>
<proteinExistence type="predicted"/>
<dbReference type="PANTHER" id="PTHR20987:SF0">
    <property type="entry name" value="CHITIN-BINDING TYPE-2 DOMAIN-CONTAINING PROTEIN-RELATED"/>
    <property type="match status" value="1"/>
</dbReference>
<dbReference type="Pfam" id="PF01607">
    <property type="entry name" value="CBM_14"/>
    <property type="match status" value="1"/>
</dbReference>
<dbReference type="VEuPathDB" id="VectorBase:MDOMA2_007917"/>
<dbReference type="OrthoDB" id="7913749at2759"/>
<dbReference type="PROSITE" id="PS51257">
    <property type="entry name" value="PROKAR_LIPOPROTEIN"/>
    <property type="match status" value="1"/>
</dbReference>
<dbReference type="SUPFAM" id="SSF57625">
    <property type="entry name" value="Invertebrate chitin-binding proteins"/>
    <property type="match status" value="1"/>
</dbReference>
<dbReference type="GO" id="GO:0005576">
    <property type="term" value="C:extracellular region"/>
    <property type="evidence" value="ECO:0007669"/>
    <property type="project" value="InterPro"/>
</dbReference>
<reference evidence="5" key="2">
    <citation type="submission" date="2025-04" db="UniProtKB">
        <authorList>
            <consortium name="RefSeq"/>
        </authorList>
    </citation>
    <scope>IDENTIFICATION</scope>
    <source>
        <strain evidence="5">Aabys</strain>
    </source>
</reference>
<dbReference type="PANTHER" id="PTHR20987">
    <property type="entry name" value="CHITIN-BINDING TYPE-2 DOMAIN-CONTAINING PROTEIN-RELATED"/>
    <property type="match status" value="1"/>
</dbReference>
<dbReference type="AlphaFoldDB" id="A0A1I8MXF7"/>